<evidence type="ECO:0000256" key="1">
    <source>
        <dbReference type="ARBA" id="ARBA00005862"/>
    </source>
</evidence>
<feature type="binding site" evidence="4">
    <location>
        <begin position="825"/>
        <end position="827"/>
    </location>
    <ligand>
        <name>FAD</name>
        <dbReference type="ChEBI" id="CHEBI:57692"/>
    </ligand>
</feature>
<dbReference type="AlphaFoldDB" id="A0A553NQK9"/>
<comment type="caution">
    <text evidence="9">The sequence shown here is derived from an EMBL/GenBank/DDBJ whole genome shotgun (WGS) entry which is preliminary data.</text>
</comment>
<dbReference type="InterPro" id="IPR005101">
    <property type="entry name" value="Cryptochr/Photolyase_FAD-bd"/>
</dbReference>
<organism evidence="9 10">
    <name type="scientific">Tigriopus californicus</name>
    <name type="common">Marine copepod</name>
    <dbReference type="NCBI Taxonomy" id="6832"/>
    <lineage>
        <taxon>Eukaryota</taxon>
        <taxon>Metazoa</taxon>
        <taxon>Ecdysozoa</taxon>
        <taxon>Arthropoda</taxon>
        <taxon>Crustacea</taxon>
        <taxon>Multicrustacea</taxon>
        <taxon>Hexanauplia</taxon>
        <taxon>Copepoda</taxon>
        <taxon>Harpacticoida</taxon>
        <taxon>Harpacticidae</taxon>
        <taxon>Tigriopus</taxon>
    </lineage>
</organism>
<keyword evidence="7" id="KW-0472">Membrane</keyword>
<feature type="site" description="Electron transfer via tryptophanyl radical" evidence="5">
    <location>
        <position position="835"/>
    </location>
</feature>
<dbReference type="GO" id="GO:0008757">
    <property type="term" value="F:S-adenosylmethionine-dependent methyltransferase activity"/>
    <property type="evidence" value="ECO:0007669"/>
    <property type="project" value="UniProtKB-ARBA"/>
</dbReference>
<dbReference type="EMBL" id="VCGU01000011">
    <property type="protein sequence ID" value="TRY67732.1"/>
    <property type="molecule type" value="Genomic_DNA"/>
</dbReference>
<accession>A0A553NQK9</accession>
<dbReference type="PROSITE" id="PS50280">
    <property type="entry name" value="SET"/>
    <property type="match status" value="1"/>
</dbReference>
<dbReference type="GO" id="GO:0008276">
    <property type="term" value="F:protein methyltransferase activity"/>
    <property type="evidence" value="ECO:0007669"/>
    <property type="project" value="UniProtKB-ARBA"/>
</dbReference>
<evidence type="ECO:0000256" key="2">
    <source>
        <dbReference type="ARBA" id="ARBA00022630"/>
    </source>
</evidence>
<evidence type="ECO:0000256" key="7">
    <source>
        <dbReference type="SAM" id="Phobius"/>
    </source>
</evidence>
<dbReference type="SMART" id="SM00317">
    <property type="entry name" value="SET"/>
    <property type="match status" value="1"/>
</dbReference>
<evidence type="ECO:0000259" key="8">
    <source>
        <dbReference type="PROSITE" id="PS50280"/>
    </source>
</evidence>
<keyword evidence="7" id="KW-0812">Transmembrane</keyword>
<feature type="compositionally biased region" description="Low complexity" evidence="6">
    <location>
        <begin position="74"/>
        <end position="86"/>
    </location>
</feature>
<name>A0A553NQK9_TIGCA</name>
<evidence type="ECO:0000313" key="9">
    <source>
        <dbReference type="EMBL" id="TRY67732.1"/>
    </source>
</evidence>
<dbReference type="SUPFAM" id="SSF82199">
    <property type="entry name" value="SET domain"/>
    <property type="match status" value="1"/>
</dbReference>
<feature type="site" description="Electron transfer via tryptophanyl radical" evidence="5">
    <location>
        <position position="812"/>
    </location>
</feature>
<feature type="transmembrane region" description="Helical" evidence="7">
    <location>
        <begin position="21"/>
        <end position="43"/>
    </location>
</feature>
<evidence type="ECO:0000256" key="3">
    <source>
        <dbReference type="ARBA" id="ARBA00022827"/>
    </source>
</evidence>
<evidence type="ECO:0000256" key="5">
    <source>
        <dbReference type="PIRSR" id="PIRSR602081-2"/>
    </source>
</evidence>
<dbReference type="InterPro" id="IPR054533">
    <property type="entry name" value="SETD7_N"/>
</dbReference>
<feature type="site" description="Electron transfer via tryptophanyl radical" evidence="5">
    <location>
        <position position="758"/>
    </location>
</feature>
<dbReference type="Pfam" id="PF22648">
    <property type="entry name" value="SET7_N"/>
    <property type="match status" value="1"/>
</dbReference>
<evidence type="ECO:0000256" key="6">
    <source>
        <dbReference type="SAM" id="MobiDB-lite"/>
    </source>
</evidence>
<keyword evidence="10" id="KW-1185">Reference proteome</keyword>
<dbReference type="Gene3D" id="2.170.270.10">
    <property type="entry name" value="SET domain"/>
    <property type="match status" value="1"/>
</dbReference>
<dbReference type="Gene3D" id="1.10.579.10">
    <property type="entry name" value="DNA Cyclobutane Dipyrimidine Photolyase, subunit A, domain 3"/>
    <property type="match status" value="1"/>
</dbReference>
<dbReference type="GO" id="GO:0005737">
    <property type="term" value="C:cytoplasm"/>
    <property type="evidence" value="ECO:0007669"/>
    <property type="project" value="TreeGrafter"/>
</dbReference>
<comment type="cofactor">
    <cofactor evidence="4">
        <name>FAD</name>
        <dbReference type="ChEBI" id="CHEBI:57692"/>
    </cofactor>
    <text evidence="4">Binds 1 FAD per subunit.</text>
</comment>
<dbReference type="Proteomes" id="UP000318571">
    <property type="component" value="Chromosome 4"/>
</dbReference>
<dbReference type="GO" id="GO:0003677">
    <property type="term" value="F:DNA binding"/>
    <property type="evidence" value="ECO:0007669"/>
    <property type="project" value="TreeGrafter"/>
</dbReference>
<dbReference type="Gene3D" id="1.25.40.80">
    <property type="match status" value="1"/>
</dbReference>
<feature type="region of interest" description="Disordered" evidence="6">
    <location>
        <begin position="68"/>
        <end position="102"/>
    </location>
</feature>
<dbReference type="GO" id="GO:0005634">
    <property type="term" value="C:nucleus"/>
    <property type="evidence" value="ECO:0007669"/>
    <property type="project" value="TreeGrafter"/>
</dbReference>
<dbReference type="SUPFAM" id="SSF82185">
    <property type="entry name" value="Histone H3 K4-specific methyltransferase SET7/9 N-terminal domain"/>
    <property type="match status" value="1"/>
</dbReference>
<gene>
    <name evidence="9" type="ORF">TCAL_12461</name>
</gene>
<dbReference type="Pfam" id="PF03441">
    <property type="entry name" value="FAD_binding_7"/>
    <property type="match status" value="1"/>
</dbReference>
<reference evidence="9 10" key="1">
    <citation type="journal article" date="2018" name="Nat. Ecol. Evol.">
        <title>Genomic signatures of mitonuclear coevolution across populations of Tigriopus californicus.</title>
        <authorList>
            <person name="Barreto F.S."/>
            <person name="Watson E.T."/>
            <person name="Lima T.G."/>
            <person name="Willett C.S."/>
            <person name="Edmands S."/>
            <person name="Li W."/>
            <person name="Burton R.S."/>
        </authorList>
    </citation>
    <scope>NUCLEOTIDE SEQUENCE [LARGE SCALE GENOMIC DNA]</scope>
    <source>
        <strain evidence="9 10">San Diego</strain>
    </source>
</reference>
<dbReference type="Gene3D" id="2.20.110.10">
    <property type="entry name" value="Histone H3 K4-specific methyltransferase SET7/9 N-terminal domain"/>
    <property type="match status" value="1"/>
</dbReference>
<dbReference type="InterPro" id="IPR001214">
    <property type="entry name" value="SET_dom"/>
</dbReference>
<dbReference type="InterPro" id="IPR036134">
    <property type="entry name" value="Crypto/Photolyase_FAD-like_sf"/>
</dbReference>
<keyword evidence="7" id="KW-1133">Transmembrane helix</keyword>
<dbReference type="SUPFAM" id="SSF48173">
    <property type="entry name" value="Cryptochrome/photolyase FAD-binding domain"/>
    <property type="match status" value="1"/>
</dbReference>
<evidence type="ECO:0000313" key="10">
    <source>
        <dbReference type="Proteomes" id="UP000318571"/>
    </source>
</evidence>
<dbReference type="InterPro" id="IPR002081">
    <property type="entry name" value="Cryptochrome/DNA_photolyase_1"/>
</dbReference>
<dbReference type="GO" id="GO:0008170">
    <property type="term" value="F:N-methyltransferase activity"/>
    <property type="evidence" value="ECO:0007669"/>
    <property type="project" value="UniProtKB-ARBA"/>
</dbReference>
<dbReference type="FunFam" id="1.10.579.10:FF:000001">
    <property type="entry name" value="Cryptochrome 1"/>
    <property type="match status" value="1"/>
</dbReference>
<feature type="binding site" evidence="4">
    <location>
        <begin position="727"/>
        <end position="734"/>
    </location>
    <ligand>
        <name>FAD</name>
        <dbReference type="ChEBI" id="CHEBI:57692"/>
    </ligand>
</feature>
<evidence type="ECO:0000256" key="4">
    <source>
        <dbReference type="PIRSR" id="PIRSR602081-1"/>
    </source>
</evidence>
<comment type="similarity">
    <text evidence="1">Belongs to the DNA photolyase class-1 family.</text>
</comment>
<dbReference type="InterPro" id="IPR046341">
    <property type="entry name" value="SET_dom_sf"/>
</dbReference>
<feature type="compositionally biased region" description="Polar residues" evidence="6">
    <location>
        <begin position="87"/>
        <end position="101"/>
    </location>
</feature>
<protein>
    <recommendedName>
        <fullName evidence="8">SET domain-containing protein</fullName>
    </recommendedName>
</protein>
<dbReference type="GO" id="GO:0045892">
    <property type="term" value="P:negative regulation of DNA-templated transcription"/>
    <property type="evidence" value="ECO:0007669"/>
    <property type="project" value="TreeGrafter"/>
</dbReference>
<keyword evidence="3 4" id="KW-0274">FAD</keyword>
<dbReference type="GO" id="GO:0043153">
    <property type="term" value="P:entrainment of circadian clock by photoperiod"/>
    <property type="evidence" value="ECO:0007669"/>
    <property type="project" value="TreeGrafter"/>
</dbReference>
<keyword evidence="2 4" id="KW-0285">Flavoprotein</keyword>
<dbReference type="PANTHER" id="PTHR11455:SF30">
    <property type="entry name" value="CRYPTOCHROME-1"/>
    <property type="match status" value="1"/>
</dbReference>
<dbReference type="GO" id="GO:0032922">
    <property type="term" value="P:circadian regulation of gene expression"/>
    <property type="evidence" value="ECO:0007669"/>
    <property type="project" value="TreeGrafter"/>
</dbReference>
<dbReference type="PANTHER" id="PTHR11455">
    <property type="entry name" value="CRYPTOCHROME"/>
    <property type="match status" value="1"/>
</dbReference>
<dbReference type="STRING" id="6832.A0A553NQK9"/>
<dbReference type="GO" id="GO:0071949">
    <property type="term" value="F:FAD binding"/>
    <property type="evidence" value="ECO:0007669"/>
    <property type="project" value="TreeGrafter"/>
</dbReference>
<feature type="domain" description="SET" evidence="8">
    <location>
        <begin position="375"/>
        <end position="502"/>
    </location>
</feature>
<sequence>MVPPSNIVQHFVKRSNRNKQILKMSVGLVTLSILVITYSQYLLHNHCDALECGNDFRSKRQVIETTFMSKSEKTSAASESSESTSSVRHPTSTLGAGTSSEGELDIPVEFDSPLMPPKQSQELAKWLQKMMMDLNLNRADPTPMEEGSKEYLFPCAHDDYKISESLTKVNPTEGQTLDGQGWVVFPEDSLCYSLKILKVTGQFNDGKLSGSAKVDFTDGSWMRGNFVKGVLHGLVRKFWCKFGDCEYFESKKWSVPEHLKEISWYRNGVRTGFAWEFLRGGGMMAGEVNEIGELSGPEVSYLYPDKYTMLVGKAIKGQFQSGRESRLSGIEYHNEIIAVPLHLKAQGPLFVREVSNKTHMASNDNSLHQSDPYEKQFVSVQDSTVRGSGRGVFLKKDVPMGMIIGFYNGVRMSDFESKIRKADRKSPYRMDNDWAKSKQILNIPEGFREPHQYNATLGHLINHGQKPNAWYAMIDHPRFGFIRSVVTKQALKAGEEIFCDYGFLKQYAQSDEMFKTILEVGKMIHGSDNNADFTKDGEEYHDQAELKRPADKSELSSLVERSVGAAIYRNKAGGPRIIELNMGKPPLTYRQFIKIVSEMKPPPVPVPALSSRMLGNATSPISEDHDERYGVPSLAELGFDTKNLPPSAWHGGETEALSRLERHLERKAWVASFGRPKMTPQSLLASQTGLSPYLRFGCLSTRLFYHALGDLFRKIRKEEPPLSLYGQLLWREFFYTAATKNPNFDRMYGNPICVQIPWDKNPEALAKWANGSTGFPWIDGIMTQLRQEGWIHHLARHAVACFLTRGDLWISWEEGMKVFDELLLDADWSVNAGTWMWLSCSSFFQQFFHLYCPVRFGRKADPNGDYIRRYLPVLKNFPTRYIHEPWTAPEQVQKAAKCIIGKD</sequence>
<proteinExistence type="inferred from homology"/>
<dbReference type="Pfam" id="PF00856">
    <property type="entry name" value="SET"/>
    <property type="match status" value="1"/>
</dbReference>